<reference evidence="2" key="1">
    <citation type="journal article" date="2020" name="Nat. Commun.">
        <title>Genome assembly of wild tea tree DASZ reveals pedigree and selection history of tea varieties.</title>
        <authorList>
            <person name="Zhang W."/>
            <person name="Zhang Y."/>
            <person name="Qiu H."/>
            <person name="Guo Y."/>
            <person name="Wan H."/>
            <person name="Zhang X."/>
            <person name="Scossa F."/>
            <person name="Alseekh S."/>
            <person name="Zhang Q."/>
            <person name="Wang P."/>
            <person name="Xu L."/>
            <person name="Schmidt M.H."/>
            <person name="Jia X."/>
            <person name="Li D."/>
            <person name="Zhu A."/>
            <person name="Guo F."/>
            <person name="Chen W."/>
            <person name="Ni D."/>
            <person name="Usadel B."/>
            <person name="Fernie A.R."/>
            <person name="Wen W."/>
        </authorList>
    </citation>
    <scope>NUCLEOTIDE SEQUENCE [LARGE SCALE GENOMIC DNA]</scope>
    <source>
        <strain evidence="2">cv. G240</strain>
    </source>
</reference>
<sequence length="77" mass="8496">MARRIAYVVGGVPLLRKPRLLRSAAAGRDCGGTREERPPVLVVLTAAATKRRDSDADRLRWRSRGLVAGRVSEIDEK</sequence>
<comment type="caution">
    <text evidence="1">The sequence shown here is derived from an EMBL/GenBank/DDBJ whole genome shotgun (WGS) entry which is preliminary data.</text>
</comment>
<evidence type="ECO:0000313" key="1">
    <source>
        <dbReference type="EMBL" id="KAF5946044.1"/>
    </source>
</evidence>
<keyword evidence="2" id="KW-1185">Reference proteome</keyword>
<organism evidence="1 2">
    <name type="scientific">Camellia sinensis</name>
    <name type="common">Tea plant</name>
    <name type="synonym">Thea sinensis</name>
    <dbReference type="NCBI Taxonomy" id="4442"/>
    <lineage>
        <taxon>Eukaryota</taxon>
        <taxon>Viridiplantae</taxon>
        <taxon>Streptophyta</taxon>
        <taxon>Embryophyta</taxon>
        <taxon>Tracheophyta</taxon>
        <taxon>Spermatophyta</taxon>
        <taxon>Magnoliopsida</taxon>
        <taxon>eudicotyledons</taxon>
        <taxon>Gunneridae</taxon>
        <taxon>Pentapetalae</taxon>
        <taxon>asterids</taxon>
        <taxon>Ericales</taxon>
        <taxon>Theaceae</taxon>
        <taxon>Camellia</taxon>
    </lineage>
</organism>
<gene>
    <name evidence="1" type="ORF">HYC85_016272</name>
</gene>
<name>A0A7J7H2J5_CAMSI</name>
<proteinExistence type="predicted"/>
<reference evidence="1 2" key="2">
    <citation type="submission" date="2020-07" db="EMBL/GenBank/DDBJ databases">
        <title>Genome assembly of wild tea tree DASZ reveals pedigree and selection history of tea varieties.</title>
        <authorList>
            <person name="Zhang W."/>
        </authorList>
    </citation>
    <scope>NUCLEOTIDE SEQUENCE [LARGE SCALE GENOMIC DNA]</scope>
    <source>
        <strain evidence="2">cv. G240</strain>
        <tissue evidence="1">Leaf</tissue>
    </source>
</reference>
<dbReference type="Proteomes" id="UP000593564">
    <property type="component" value="Unassembled WGS sequence"/>
</dbReference>
<dbReference type="EMBL" id="JACBKZ010000007">
    <property type="protein sequence ID" value="KAF5946044.1"/>
    <property type="molecule type" value="Genomic_DNA"/>
</dbReference>
<protein>
    <submittedName>
        <fullName evidence="1">Uncharacterized protein</fullName>
    </submittedName>
</protein>
<accession>A0A7J7H2J5</accession>
<evidence type="ECO:0000313" key="2">
    <source>
        <dbReference type="Proteomes" id="UP000593564"/>
    </source>
</evidence>
<dbReference type="AlphaFoldDB" id="A0A7J7H2J5"/>